<accession>A0A2P7SGN7</accession>
<dbReference type="AlphaFoldDB" id="A0A2P7SGN7"/>
<dbReference type="Proteomes" id="UP000240653">
    <property type="component" value="Unassembled WGS sequence"/>
</dbReference>
<keyword evidence="2" id="KW-1185">Reference proteome</keyword>
<keyword evidence="1" id="KW-0808">Transferase</keyword>
<dbReference type="OrthoDB" id="9811893at2"/>
<protein>
    <submittedName>
        <fullName evidence="1">Phosphotransferase</fullName>
    </submittedName>
</protein>
<proteinExistence type="predicted"/>
<dbReference type="EMBL" id="PXYL01000004">
    <property type="protein sequence ID" value="PSJ61640.1"/>
    <property type="molecule type" value="Genomic_DNA"/>
</dbReference>
<comment type="caution">
    <text evidence="1">The sequence shown here is derived from an EMBL/GenBank/DDBJ whole genome shotgun (WGS) entry which is preliminary data.</text>
</comment>
<reference evidence="1 2" key="1">
    <citation type="submission" date="2018-03" db="EMBL/GenBank/DDBJ databases">
        <title>The draft genome of Mesorhizobium soli JCM 19897.</title>
        <authorList>
            <person name="Li L."/>
            <person name="Liu L."/>
            <person name="Liang L."/>
            <person name="Wang T."/>
            <person name="Zhang X."/>
        </authorList>
    </citation>
    <scope>NUCLEOTIDE SEQUENCE [LARGE SCALE GENOMIC DNA]</scope>
    <source>
        <strain evidence="1 2">JCM 19897</strain>
    </source>
</reference>
<gene>
    <name evidence="1" type="ORF">C7I85_09055</name>
</gene>
<dbReference type="Gene3D" id="3.40.50.300">
    <property type="entry name" value="P-loop containing nucleotide triphosphate hydrolases"/>
    <property type="match status" value="1"/>
</dbReference>
<dbReference type="Pfam" id="PF13671">
    <property type="entry name" value="AAA_33"/>
    <property type="match status" value="1"/>
</dbReference>
<sequence length="168" mass="18847">MGAGKSTVAQALAERLPKSVHLRGDLFRRMIVGGRVEMSPNPPPEAERQLRIRYEFAWDIATKYADAGFTVVYQDVLLGEFLGWAAERLKAYRPAVVVLDPSAEVLTARDKARTKNIYGDPVYGAWTAEQIRHVLHDETPHIGIWLDTSAQTVEETVTEIMTRLKLQG</sequence>
<evidence type="ECO:0000313" key="2">
    <source>
        <dbReference type="Proteomes" id="UP000240653"/>
    </source>
</evidence>
<evidence type="ECO:0000313" key="1">
    <source>
        <dbReference type="EMBL" id="PSJ61640.1"/>
    </source>
</evidence>
<dbReference type="GO" id="GO:0016740">
    <property type="term" value="F:transferase activity"/>
    <property type="evidence" value="ECO:0007669"/>
    <property type="project" value="UniProtKB-KW"/>
</dbReference>
<name>A0A2P7SGN7_9HYPH</name>
<dbReference type="InterPro" id="IPR027417">
    <property type="entry name" value="P-loop_NTPase"/>
</dbReference>
<organism evidence="1 2">
    <name type="scientific">Pseudaminobacter soli</name>
    <name type="common">ex Li et al. 2025</name>
    <dbReference type="NCBI Taxonomy" id="1295366"/>
    <lineage>
        <taxon>Bacteria</taxon>
        <taxon>Pseudomonadati</taxon>
        <taxon>Pseudomonadota</taxon>
        <taxon>Alphaproteobacteria</taxon>
        <taxon>Hyphomicrobiales</taxon>
        <taxon>Phyllobacteriaceae</taxon>
        <taxon>Pseudaminobacter</taxon>
    </lineage>
</organism>
<dbReference type="SUPFAM" id="SSF52540">
    <property type="entry name" value="P-loop containing nucleoside triphosphate hydrolases"/>
    <property type="match status" value="1"/>
</dbReference>